<accession>A0A939TKJ7</accession>
<reference evidence="1" key="1">
    <citation type="submission" date="2021-03" db="EMBL/GenBank/DDBJ databases">
        <title>Leucobacter chromiisoli sp. nov., isolated from chromium-containing soil of chemical plant.</title>
        <authorList>
            <person name="Xu Z."/>
        </authorList>
    </citation>
    <scope>NUCLEOTIDE SEQUENCE</scope>
    <source>
        <strain evidence="1">K 70/01</strain>
    </source>
</reference>
<dbReference type="AlphaFoldDB" id="A0A939TKJ7"/>
<dbReference type="SUPFAM" id="SSF48613">
    <property type="entry name" value="Heme oxygenase-like"/>
    <property type="match status" value="1"/>
</dbReference>
<proteinExistence type="predicted"/>
<organism evidence="1 2">
    <name type="scientific">Leucobacter tardus</name>
    <dbReference type="NCBI Taxonomy" id="501483"/>
    <lineage>
        <taxon>Bacteria</taxon>
        <taxon>Bacillati</taxon>
        <taxon>Actinomycetota</taxon>
        <taxon>Actinomycetes</taxon>
        <taxon>Micrococcales</taxon>
        <taxon>Microbacteriaceae</taxon>
        <taxon>Leucobacter</taxon>
    </lineage>
</organism>
<name>A0A939TKJ7_9MICO</name>
<protein>
    <submittedName>
        <fullName evidence="1">Iron-containing redox enzyme family protein</fullName>
    </submittedName>
</protein>
<dbReference type="Proteomes" id="UP000668403">
    <property type="component" value="Unassembled WGS sequence"/>
</dbReference>
<dbReference type="Pfam" id="PF14518">
    <property type="entry name" value="Haem_oxygenas_2"/>
    <property type="match status" value="1"/>
</dbReference>
<dbReference type="EMBL" id="JAGFBF010000005">
    <property type="protein sequence ID" value="MBO2990341.1"/>
    <property type="molecule type" value="Genomic_DNA"/>
</dbReference>
<dbReference type="Gene3D" id="1.20.910.10">
    <property type="entry name" value="Heme oxygenase-like"/>
    <property type="match status" value="1"/>
</dbReference>
<dbReference type="InterPro" id="IPR016084">
    <property type="entry name" value="Haem_Oase-like_multi-hlx"/>
</dbReference>
<evidence type="ECO:0000313" key="1">
    <source>
        <dbReference type="EMBL" id="MBO2990341.1"/>
    </source>
</evidence>
<sequence length="282" mass="31278">MYGLHTGALPWLHESWEWDPETLRARASIERAFEHELRSAITVDRPPTPNAEAVAEWLFAATAPTAGPSLARFVAKTATLEQLHEFLMQRSIYTLREADPHSWAIPRLTGRPKAALVEIQADEYGGGNPERMHAAIFGRTLRGAGLDDTYGAYLDRVPAVTLASQNMMSMFGLNRRLRGAIVGHLAAFEMTSSIPNRQYGDGFRRHGFDDDVTRYFDEHVEADAVHEQIAGRDLAGALAEEHPELLHDILFGALACLEVDGRVGDHILGSWERGESSLRAAR</sequence>
<keyword evidence="2" id="KW-1185">Reference proteome</keyword>
<evidence type="ECO:0000313" key="2">
    <source>
        <dbReference type="Proteomes" id="UP000668403"/>
    </source>
</evidence>
<comment type="caution">
    <text evidence="1">The sequence shown here is derived from an EMBL/GenBank/DDBJ whole genome shotgun (WGS) entry which is preliminary data.</text>
</comment>
<dbReference type="SMART" id="SM01236">
    <property type="entry name" value="Haem_oxygenase_2"/>
    <property type="match status" value="1"/>
</dbReference>
<gene>
    <name evidence="1" type="ORF">J4H85_10095</name>
</gene>